<evidence type="ECO:0000256" key="1">
    <source>
        <dbReference type="ARBA" id="ARBA00004604"/>
    </source>
</evidence>
<dbReference type="EMBL" id="JALJOS010000033">
    <property type="protein sequence ID" value="KAK9822329.1"/>
    <property type="molecule type" value="Genomic_DNA"/>
</dbReference>
<dbReference type="GO" id="GO:0006351">
    <property type="term" value="P:DNA-templated transcription"/>
    <property type="evidence" value="ECO:0007669"/>
    <property type="project" value="InterPro"/>
</dbReference>
<evidence type="ECO:0000256" key="5">
    <source>
        <dbReference type="ARBA" id="ARBA00023242"/>
    </source>
</evidence>
<organism evidence="6 7">
    <name type="scientific">Apatococcus lobatus</name>
    <dbReference type="NCBI Taxonomy" id="904363"/>
    <lineage>
        <taxon>Eukaryota</taxon>
        <taxon>Viridiplantae</taxon>
        <taxon>Chlorophyta</taxon>
        <taxon>core chlorophytes</taxon>
        <taxon>Trebouxiophyceae</taxon>
        <taxon>Chlorellales</taxon>
        <taxon>Chlorellaceae</taxon>
        <taxon>Apatococcus</taxon>
    </lineage>
</organism>
<accession>A0AAW1QLK3</accession>
<gene>
    <name evidence="6" type="ORF">WJX74_008139</name>
</gene>
<protein>
    <submittedName>
        <fullName evidence="6">Uncharacterized protein</fullName>
    </submittedName>
</protein>
<dbReference type="Proteomes" id="UP001438707">
    <property type="component" value="Unassembled WGS sequence"/>
</dbReference>
<comment type="similarity">
    <text evidence="2">Belongs to the eukaryotic RPA49/POLR1E RNA polymerase subunit family.</text>
</comment>
<dbReference type="AlphaFoldDB" id="A0AAW1QLK3"/>
<keyword evidence="4" id="KW-0804">Transcription</keyword>
<evidence type="ECO:0000313" key="6">
    <source>
        <dbReference type="EMBL" id="KAK9822329.1"/>
    </source>
</evidence>
<dbReference type="GO" id="GO:0000428">
    <property type="term" value="C:DNA-directed RNA polymerase complex"/>
    <property type="evidence" value="ECO:0007669"/>
    <property type="project" value="UniProtKB-KW"/>
</dbReference>
<comment type="caution">
    <text evidence="6">The sequence shown here is derived from an EMBL/GenBank/DDBJ whole genome shotgun (WGS) entry which is preliminary data.</text>
</comment>
<evidence type="ECO:0000256" key="3">
    <source>
        <dbReference type="ARBA" id="ARBA00022478"/>
    </source>
</evidence>
<proteinExistence type="inferred from homology"/>
<evidence type="ECO:0000256" key="2">
    <source>
        <dbReference type="ARBA" id="ARBA00009430"/>
    </source>
</evidence>
<keyword evidence="3" id="KW-0240">DNA-directed RNA polymerase</keyword>
<sequence length="447" mass="49235">MKRKREASPSRTYQFDGNAAAQLEGLGPYAVFFPNGYRPEASEPCSWKAYTHQDRQSNQVLLASTDSADFVGSTYGPESGGRAGCRHAVGVLDKATGKLQLYELEGEYPMRMEPRVPGVAYAPSTAGQDTEFDIVKRRMQNRQLVEQFGSKKSKRGMAAKEAAQVNLNMIADPLALHTSAAREAAASAAPTQDEVVKSLEEARPLPPHHLDEQTPHKAYVLKELVGELMGAIKTQEVLRAATDTAYREGDFASLRFWDYVKQRIAALALVPEGRKDEAFRARCEALALLEVLLQLYRAPPTMSADIRGDPMAALSKRCYIEANALSVLLHKFYQHRADGAKDIYTRSDSSKALLLFHCAIVALLAEGFHMPPAVFDSFRDHLRIGPQQLRTTFRELGCTVVAARLPEGGLGRAFDVKLLPPTTPPKTLRQALPPIKLPARGAPRGRK</sequence>
<keyword evidence="7" id="KW-1185">Reference proteome</keyword>
<dbReference type="GO" id="GO:0003677">
    <property type="term" value="F:DNA binding"/>
    <property type="evidence" value="ECO:0007669"/>
    <property type="project" value="InterPro"/>
</dbReference>
<comment type="subcellular location">
    <subcellularLocation>
        <location evidence="1">Nucleus</location>
        <location evidence="1">Nucleolus</location>
    </subcellularLocation>
</comment>
<dbReference type="Pfam" id="PF06870">
    <property type="entry name" value="RNA_pol_I_A49"/>
    <property type="match status" value="1"/>
</dbReference>
<dbReference type="InterPro" id="IPR009668">
    <property type="entry name" value="RNA_pol-assoc_fac_A49-like"/>
</dbReference>
<keyword evidence="5" id="KW-0539">Nucleus</keyword>
<dbReference type="GO" id="GO:0005730">
    <property type="term" value="C:nucleolus"/>
    <property type="evidence" value="ECO:0007669"/>
    <property type="project" value="UniProtKB-SubCell"/>
</dbReference>
<name>A0AAW1QLK3_9CHLO</name>
<dbReference type="PANTHER" id="PTHR14440">
    <property type="entry name" value="DNA-DIRECTED RNA POLYMERASE I SUBUNIT RPA49"/>
    <property type="match status" value="1"/>
</dbReference>
<evidence type="ECO:0000313" key="7">
    <source>
        <dbReference type="Proteomes" id="UP001438707"/>
    </source>
</evidence>
<evidence type="ECO:0000256" key="4">
    <source>
        <dbReference type="ARBA" id="ARBA00023163"/>
    </source>
</evidence>
<reference evidence="6 7" key="1">
    <citation type="journal article" date="2024" name="Nat. Commun.">
        <title>Phylogenomics reveals the evolutionary origins of lichenization in chlorophyte algae.</title>
        <authorList>
            <person name="Puginier C."/>
            <person name="Libourel C."/>
            <person name="Otte J."/>
            <person name="Skaloud P."/>
            <person name="Haon M."/>
            <person name="Grisel S."/>
            <person name="Petersen M."/>
            <person name="Berrin J.G."/>
            <person name="Delaux P.M."/>
            <person name="Dal Grande F."/>
            <person name="Keller J."/>
        </authorList>
    </citation>
    <scope>NUCLEOTIDE SEQUENCE [LARGE SCALE GENOMIC DNA]</scope>
    <source>
        <strain evidence="6 7">SAG 2145</strain>
    </source>
</reference>